<comment type="caution">
    <text evidence="1">The sequence shown here is derived from an EMBL/GenBank/DDBJ whole genome shotgun (WGS) entry which is preliminary data.</text>
</comment>
<sequence length="122" mass="13855">MECAADGIGKRVHRGAACVSEGDAGIVGSQNEFFQILESFFLALFHDFLVAVHDHLDGFQGIHLRERRRLWRQIGLDGVDQSIHGACHKELVGKSLDGFRYENRDVRIGFFHSDSFFRMQGF</sequence>
<reference evidence="1" key="1">
    <citation type="submission" date="2019-08" db="EMBL/GenBank/DDBJ databases">
        <authorList>
            <person name="Kucharzyk K."/>
            <person name="Murdoch R.W."/>
            <person name="Higgins S."/>
            <person name="Loffler F."/>
        </authorList>
    </citation>
    <scope>NUCLEOTIDE SEQUENCE</scope>
</reference>
<organism evidence="1">
    <name type="scientific">bioreactor metagenome</name>
    <dbReference type="NCBI Taxonomy" id="1076179"/>
    <lineage>
        <taxon>unclassified sequences</taxon>
        <taxon>metagenomes</taxon>
        <taxon>ecological metagenomes</taxon>
    </lineage>
</organism>
<protein>
    <submittedName>
        <fullName evidence="1">Uncharacterized protein</fullName>
    </submittedName>
</protein>
<accession>A0A645H4U7</accession>
<dbReference type="EMBL" id="VSSQ01085392">
    <property type="protein sequence ID" value="MPN33069.1"/>
    <property type="molecule type" value="Genomic_DNA"/>
</dbReference>
<name>A0A645H4U7_9ZZZZ</name>
<dbReference type="AlphaFoldDB" id="A0A645H4U7"/>
<evidence type="ECO:0000313" key="1">
    <source>
        <dbReference type="EMBL" id="MPN33069.1"/>
    </source>
</evidence>
<proteinExistence type="predicted"/>
<gene>
    <name evidence="1" type="ORF">SDC9_180552</name>
</gene>